<protein>
    <submittedName>
        <fullName evidence="2">Glutamine amidotransferase</fullName>
    </submittedName>
</protein>
<reference evidence="2 3" key="1">
    <citation type="submission" date="2024-09" db="EMBL/GenBank/DDBJ databases">
        <title>Novel species of the genus Pelomonas and Roseateles isolated from streams.</title>
        <authorList>
            <person name="Lu H."/>
        </authorList>
    </citation>
    <scope>NUCLEOTIDE SEQUENCE [LARGE SCALE GENOMIC DNA]</scope>
    <source>
        <strain evidence="2 3">DC23W</strain>
    </source>
</reference>
<dbReference type="PANTHER" id="PTHR42695:SF5">
    <property type="entry name" value="GLUTAMINE AMIDOTRANSFERASE YLR126C-RELATED"/>
    <property type="match status" value="1"/>
</dbReference>
<name>A0ABW7EU79_9BURK</name>
<keyword evidence="2" id="KW-0315">Glutamine amidotransferase</keyword>
<dbReference type="InterPro" id="IPR017926">
    <property type="entry name" value="GATASE"/>
</dbReference>
<dbReference type="NCBIfam" id="NF005458">
    <property type="entry name" value="PRK07053.1"/>
    <property type="match status" value="1"/>
</dbReference>
<dbReference type="Gene3D" id="3.40.50.880">
    <property type="match status" value="1"/>
</dbReference>
<comment type="caution">
    <text evidence="2">The sequence shown here is derived from an EMBL/GenBank/DDBJ whole genome shotgun (WGS) entry which is preliminary data.</text>
</comment>
<dbReference type="RefSeq" id="WP_394473050.1">
    <property type="nucleotide sequence ID" value="NZ_JBIGHY010000014.1"/>
</dbReference>
<evidence type="ECO:0000313" key="3">
    <source>
        <dbReference type="Proteomes" id="UP001606300"/>
    </source>
</evidence>
<dbReference type="CDD" id="cd01741">
    <property type="entry name" value="GATase1_1"/>
    <property type="match status" value="1"/>
</dbReference>
<dbReference type="PROSITE" id="PS51273">
    <property type="entry name" value="GATASE_TYPE_1"/>
    <property type="match status" value="1"/>
</dbReference>
<dbReference type="Pfam" id="PF00117">
    <property type="entry name" value="GATase"/>
    <property type="match status" value="1"/>
</dbReference>
<sequence length="234" mass="25816">MKTAVALRHLAFEDLGLIEPWLKRRGWVVHYLDVGVDELWRLDLSQVDLLVVLGGPIGAEDDALYPYLADEVRLIVERLQSGRPLLGICLGAQLLARALGARSAPMGAKEIGFAPLTLAPQDRQTPLAQIGAQAVLHWHGDQFALPDGVESLAATPRCPHQAFMVGDHAMAWQFHLEVDAARIEQWLIGHAGELNSERVDVHALRREAARHRDGLATALDAVMEDWFTRLSLLA</sequence>
<keyword evidence="3" id="KW-1185">Reference proteome</keyword>
<dbReference type="InterPro" id="IPR029062">
    <property type="entry name" value="Class_I_gatase-like"/>
</dbReference>
<evidence type="ECO:0000259" key="1">
    <source>
        <dbReference type="Pfam" id="PF00117"/>
    </source>
</evidence>
<gene>
    <name evidence="2" type="ORF">ACG02S_24145</name>
</gene>
<feature type="domain" description="Glutamine amidotransferase" evidence="1">
    <location>
        <begin position="35"/>
        <end position="180"/>
    </location>
</feature>
<dbReference type="PANTHER" id="PTHR42695">
    <property type="entry name" value="GLUTAMINE AMIDOTRANSFERASE YLR126C-RELATED"/>
    <property type="match status" value="1"/>
</dbReference>
<dbReference type="InterPro" id="IPR044992">
    <property type="entry name" value="ChyE-like"/>
</dbReference>
<organism evidence="2 3">
    <name type="scientific">Pelomonas dachongensis</name>
    <dbReference type="NCBI Taxonomy" id="3299029"/>
    <lineage>
        <taxon>Bacteria</taxon>
        <taxon>Pseudomonadati</taxon>
        <taxon>Pseudomonadota</taxon>
        <taxon>Betaproteobacteria</taxon>
        <taxon>Burkholderiales</taxon>
        <taxon>Sphaerotilaceae</taxon>
        <taxon>Roseateles</taxon>
    </lineage>
</organism>
<proteinExistence type="predicted"/>
<accession>A0ABW7EU79</accession>
<evidence type="ECO:0000313" key="2">
    <source>
        <dbReference type="EMBL" id="MFG6416992.1"/>
    </source>
</evidence>
<dbReference type="EMBL" id="JBIGHY010000014">
    <property type="protein sequence ID" value="MFG6416992.1"/>
    <property type="molecule type" value="Genomic_DNA"/>
</dbReference>
<dbReference type="Proteomes" id="UP001606300">
    <property type="component" value="Unassembled WGS sequence"/>
</dbReference>
<dbReference type="SUPFAM" id="SSF52317">
    <property type="entry name" value="Class I glutamine amidotransferase-like"/>
    <property type="match status" value="1"/>
</dbReference>